<evidence type="ECO:0008006" key="3">
    <source>
        <dbReference type="Google" id="ProtNLM"/>
    </source>
</evidence>
<reference evidence="1 2" key="1">
    <citation type="journal article" date="2015" name="PLoS ONE">
        <title>Rice-Infecting Pseudomonas Genomes Are Highly Accessorized and Harbor Multiple Putative Virulence Mechanisms to Cause Sheath Brown Rot.</title>
        <authorList>
            <person name="Quibod I.L."/>
            <person name="Grande G."/>
            <person name="Oreiro E.G."/>
            <person name="Borja F.N."/>
            <person name="Dossa G.S."/>
            <person name="Mauleon R."/>
            <person name="Cruz C.V."/>
            <person name="Oliva R."/>
        </authorList>
    </citation>
    <scope>NUCLEOTIDE SEQUENCE [LARGE SCALE GENOMIC DNA]</scope>
    <source>
        <strain evidence="1 2">IRRI 6609</strain>
    </source>
</reference>
<sequence>MKEKKVKVLISLPESIKAWLDRTSTVNDRTASGEITRLLRRTMEQEMQDEQKQRA</sequence>
<proteinExistence type="predicted"/>
<dbReference type="EMBL" id="JSYZ01000034">
    <property type="protein sequence ID" value="KPA87279.1"/>
    <property type="molecule type" value="Genomic_DNA"/>
</dbReference>
<accession>A0A0M9GBU6</accession>
<dbReference type="InterPro" id="IPR013321">
    <property type="entry name" value="Arc_rbn_hlx_hlx"/>
</dbReference>
<evidence type="ECO:0000313" key="1">
    <source>
        <dbReference type="EMBL" id="KPA87279.1"/>
    </source>
</evidence>
<dbReference type="RefSeq" id="WP_160320675.1">
    <property type="nucleotide sequence ID" value="NZ_JSYZ01000034.1"/>
</dbReference>
<protein>
    <recommendedName>
        <fullName evidence="3">Arc-like DNA binding domain-containing protein</fullName>
    </recommendedName>
</protein>
<evidence type="ECO:0000313" key="2">
    <source>
        <dbReference type="Proteomes" id="UP000037931"/>
    </source>
</evidence>
<name>A0A0M9GBU6_9PSED</name>
<dbReference type="AlphaFoldDB" id="A0A0M9GBU6"/>
<organism evidence="1 2">
    <name type="scientific">Pseudomonas asplenii</name>
    <dbReference type="NCBI Taxonomy" id="53407"/>
    <lineage>
        <taxon>Bacteria</taxon>
        <taxon>Pseudomonadati</taxon>
        <taxon>Pseudomonadota</taxon>
        <taxon>Gammaproteobacteria</taxon>
        <taxon>Pseudomonadales</taxon>
        <taxon>Pseudomonadaceae</taxon>
        <taxon>Pseudomonas</taxon>
    </lineage>
</organism>
<dbReference type="Gene3D" id="1.10.1220.10">
    <property type="entry name" value="Met repressor-like"/>
    <property type="match status" value="1"/>
</dbReference>
<gene>
    <name evidence="1" type="ORF">PF66_06189</name>
</gene>
<keyword evidence="2" id="KW-1185">Reference proteome</keyword>
<comment type="caution">
    <text evidence="1">The sequence shown here is derived from an EMBL/GenBank/DDBJ whole genome shotgun (WGS) entry which is preliminary data.</text>
</comment>
<dbReference type="GO" id="GO:0006355">
    <property type="term" value="P:regulation of DNA-templated transcription"/>
    <property type="evidence" value="ECO:0007669"/>
    <property type="project" value="InterPro"/>
</dbReference>
<dbReference type="Proteomes" id="UP000037931">
    <property type="component" value="Unassembled WGS sequence"/>
</dbReference>
<dbReference type="STRING" id="50340.PF66_06189"/>